<evidence type="ECO:0000313" key="2">
    <source>
        <dbReference type="Proteomes" id="UP000599009"/>
    </source>
</evidence>
<comment type="caution">
    <text evidence="1">The sequence shown here is derived from an EMBL/GenBank/DDBJ whole genome shotgun (WGS) entry which is preliminary data.</text>
</comment>
<proteinExistence type="predicted"/>
<keyword evidence="2" id="KW-1185">Reference proteome</keyword>
<sequence length="61" mass="6588">MPPIVDTRAGHEAVTRLFDLVRSGDVDNVEFNQLDSLVYSRLLETYACDQGGLGCGGESIS</sequence>
<dbReference type="RefSeq" id="WP_132986346.1">
    <property type="nucleotide sequence ID" value="NZ_BMME01000001.1"/>
</dbReference>
<organism evidence="1 2">
    <name type="scientific">Luteimonas terricola</name>
    <dbReference type="NCBI Taxonomy" id="645597"/>
    <lineage>
        <taxon>Bacteria</taxon>
        <taxon>Pseudomonadati</taxon>
        <taxon>Pseudomonadota</taxon>
        <taxon>Gammaproteobacteria</taxon>
        <taxon>Lysobacterales</taxon>
        <taxon>Lysobacteraceae</taxon>
        <taxon>Luteimonas</taxon>
    </lineage>
</organism>
<gene>
    <name evidence="1" type="ORF">GCM10011394_16900</name>
</gene>
<dbReference type="EMBL" id="BMME01000001">
    <property type="protein sequence ID" value="GGK08181.1"/>
    <property type="molecule type" value="Genomic_DNA"/>
</dbReference>
<reference evidence="2" key="1">
    <citation type="journal article" date="2019" name="Int. J. Syst. Evol. Microbiol.">
        <title>The Global Catalogue of Microorganisms (GCM) 10K type strain sequencing project: providing services to taxonomists for standard genome sequencing and annotation.</title>
        <authorList>
            <consortium name="The Broad Institute Genomics Platform"/>
            <consortium name="The Broad Institute Genome Sequencing Center for Infectious Disease"/>
            <person name="Wu L."/>
            <person name="Ma J."/>
        </authorList>
    </citation>
    <scope>NUCLEOTIDE SEQUENCE [LARGE SCALE GENOMIC DNA]</scope>
    <source>
        <strain evidence="2">CGMCC 1.8985</strain>
    </source>
</reference>
<evidence type="ECO:0000313" key="1">
    <source>
        <dbReference type="EMBL" id="GGK08181.1"/>
    </source>
</evidence>
<accession>A0ABQ2EEX0</accession>
<dbReference type="Proteomes" id="UP000599009">
    <property type="component" value="Unassembled WGS sequence"/>
</dbReference>
<protein>
    <submittedName>
        <fullName evidence="1">Uncharacterized protein</fullName>
    </submittedName>
</protein>
<name>A0ABQ2EEX0_9GAMM</name>